<feature type="transmembrane region" description="Helical" evidence="8">
    <location>
        <begin position="204"/>
        <end position="221"/>
    </location>
</feature>
<evidence type="ECO:0000259" key="10">
    <source>
        <dbReference type="PROSITE" id="PS50850"/>
    </source>
</evidence>
<gene>
    <name evidence="11" type="ORF">T310_2143</name>
</gene>
<keyword evidence="5 8" id="KW-1133">Transmembrane helix</keyword>
<keyword evidence="7" id="KW-0325">Glycoprotein</keyword>
<dbReference type="PROSITE" id="PS50850">
    <property type="entry name" value="MFS"/>
    <property type="match status" value="1"/>
</dbReference>
<dbReference type="InterPro" id="IPR020846">
    <property type="entry name" value="MFS_dom"/>
</dbReference>
<comment type="caution">
    <text evidence="11">The sequence shown here is derived from an EMBL/GenBank/DDBJ whole genome shotgun (WGS) entry which is preliminary data.</text>
</comment>
<feature type="transmembrane region" description="Helical" evidence="8">
    <location>
        <begin position="448"/>
        <end position="466"/>
    </location>
</feature>
<evidence type="ECO:0000256" key="9">
    <source>
        <dbReference type="SAM" id="SignalP"/>
    </source>
</evidence>
<evidence type="ECO:0000256" key="1">
    <source>
        <dbReference type="ARBA" id="ARBA00004141"/>
    </source>
</evidence>
<dbReference type="GO" id="GO:0022857">
    <property type="term" value="F:transmembrane transporter activity"/>
    <property type="evidence" value="ECO:0007669"/>
    <property type="project" value="InterPro"/>
</dbReference>
<feature type="transmembrane region" description="Helical" evidence="8">
    <location>
        <begin position="44"/>
        <end position="64"/>
    </location>
</feature>
<evidence type="ECO:0000256" key="8">
    <source>
        <dbReference type="SAM" id="Phobius"/>
    </source>
</evidence>
<name>A0A0F4YZT6_RASE3</name>
<feature type="transmembrane region" description="Helical" evidence="8">
    <location>
        <begin position="336"/>
        <end position="355"/>
    </location>
</feature>
<feature type="transmembrane region" description="Helical" evidence="8">
    <location>
        <begin position="279"/>
        <end position="301"/>
    </location>
</feature>
<keyword evidence="3" id="KW-0813">Transport</keyword>
<evidence type="ECO:0000256" key="5">
    <source>
        <dbReference type="ARBA" id="ARBA00022989"/>
    </source>
</evidence>
<sequence length="524" mass="56825">MSLRCRGMLLLVALVQCCLSLTGSVSSAVVTPLCGQIADLFGRRWLTISIVVIYTVGSAICGTAQSGAMLIAGRVVQGLGSGGVEMMVEVIISDLVPLRQRGNFMAMILAIFALGTSLGPFLGGLIVETTTWRWIFYLNLPIGGTAAILLFFFLHVGYNRQMTFAQRLKRIDVLGAIILVMASVSVLFALTYGGSKYEWESGHIIAPLVLGLSGFVLYLLYEGSGFCIQPMTPVRLFQSRTSVVVFANTFINSCLLFWVIFFLPLYFQVILGSSPARSGVQLLPSVLMAIPGAAVAALLLSKFGRYKILHIVGFALATLGLGLFSLLGPTSSTAEWVIFQIIAAAGSGMVFDTLLPAFQAGLAERDQAAATASMAFIRCFGNIWGFAIPAAVFNTRIEHGLRQVQDPSVRASLSHGQAYQHASRGFVNSLAPATQQQVQRLFTDALRLVWQIAIVFAGVAFVLAIFEKEVRLRTELETEYGLEDVHIKDQDVNIKDQWDGKRLVTPKSDVVGDDRSGVSIREMS</sequence>
<evidence type="ECO:0000256" key="6">
    <source>
        <dbReference type="ARBA" id="ARBA00023136"/>
    </source>
</evidence>
<dbReference type="RefSeq" id="XP_013330404.1">
    <property type="nucleotide sequence ID" value="XM_013474950.1"/>
</dbReference>
<dbReference type="EMBL" id="LASV01000086">
    <property type="protein sequence ID" value="KKA23792.1"/>
    <property type="molecule type" value="Genomic_DNA"/>
</dbReference>
<dbReference type="AlphaFoldDB" id="A0A0F4YZT6"/>
<dbReference type="PANTHER" id="PTHR23501">
    <property type="entry name" value="MAJOR FACILITATOR SUPERFAMILY"/>
    <property type="match status" value="1"/>
</dbReference>
<keyword evidence="9" id="KW-0732">Signal</keyword>
<evidence type="ECO:0000313" key="12">
    <source>
        <dbReference type="Proteomes" id="UP000053958"/>
    </source>
</evidence>
<keyword evidence="6 8" id="KW-0472">Membrane</keyword>
<dbReference type="InterPro" id="IPR036259">
    <property type="entry name" value="MFS_trans_sf"/>
</dbReference>
<comment type="subcellular location">
    <subcellularLocation>
        <location evidence="1">Membrane</location>
        <topology evidence="1">Multi-pass membrane protein</topology>
    </subcellularLocation>
</comment>
<feature type="chain" id="PRO_5002482341" evidence="9">
    <location>
        <begin position="21"/>
        <end position="524"/>
    </location>
</feature>
<feature type="transmembrane region" description="Helical" evidence="8">
    <location>
        <begin position="104"/>
        <end position="122"/>
    </location>
</feature>
<dbReference type="Gene3D" id="1.20.1720.10">
    <property type="entry name" value="Multidrug resistance protein D"/>
    <property type="match status" value="1"/>
</dbReference>
<evidence type="ECO:0000313" key="11">
    <source>
        <dbReference type="EMBL" id="KKA23792.1"/>
    </source>
</evidence>
<dbReference type="Pfam" id="PF07690">
    <property type="entry name" value="MFS_1"/>
    <property type="match status" value="1"/>
</dbReference>
<evidence type="ECO:0000256" key="7">
    <source>
        <dbReference type="ARBA" id="ARBA00023180"/>
    </source>
</evidence>
<feature type="signal peptide" evidence="9">
    <location>
        <begin position="1"/>
        <end position="20"/>
    </location>
</feature>
<dbReference type="InterPro" id="IPR011701">
    <property type="entry name" value="MFS"/>
</dbReference>
<dbReference type="OrthoDB" id="10021397at2759"/>
<accession>A0A0F4YZT6</accession>
<reference evidence="11 12" key="1">
    <citation type="submission" date="2015-04" db="EMBL/GenBank/DDBJ databases">
        <authorList>
            <person name="Heijne W.H."/>
            <person name="Fedorova N.D."/>
            <person name="Nierman W.C."/>
            <person name="Vollebregt A.W."/>
            <person name="Zhao Z."/>
            <person name="Wu L."/>
            <person name="Kumar M."/>
            <person name="Stam H."/>
            <person name="van den Berg M.A."/>
            <person name="Pel H.J."/>
        </authorList>
    </citation>
    <scope>NUCLEOTIDE SEQUENCE [LARGE SCALE GENOMIC DNA]</scope>
    <source>
        <strain evidence="11 12">CBS 393.64</strain>
    </source>
</reference>
<feature type="transmembrane region" description="Helical" evidence="8">
    <location>
        <begin position="308"/>
        <end position="330"/>
    </location>
</feature>
<feature type="domain" description="Major facilitator superfamily (MFS) profile" evidence="10">
    <location>
        <begin position="1"/>
        <end position="475"/>
    </location>
</feature>
<feature type="transmembrane region" description="Helical" evidence="8">
    <location>
        <begin position="171"/>
        <end position="192"/>
    </location>
</feature>
<dbReference type="GO" id="GO:0005886">
    <property type="term" value="C:plasma membrane"/>
    <property type="evidence" value="ECO:0007669"/>
    <property type="project" value="TreeGrafter"/>
</dbReference>
<dbReference type="Proteomes" id="UP000053958">
    <property type="component" value="Unassembled WGS sequence"/>
</dbReference>
<keyword evidence="4 8" id="KW-0812">Transmembrane</keyword>
<dbReference type="PANTHER" id="PTHR23501:SF187">
    <property type="entry name" value="MAJOR FACILITATOR SUPERFAMILY (MFS) PROFILE DOMAIN-CONTAINING PROTEIN"/>
    <property type="match status" value="1"/>
</dbReference>
<dbReference type="SUPFAM" id="SSF103473">
    <property type="entry name" value="MFS general substrate transporter"/>
    <property type="match status" value="1"/>
</dbReference>
<comment type="similarity">
    <text evidence="2">Belongs to the major facilitator superfamily.</text>
</comment>
<dbReference type="GeneID" id="25314494"/>
<dbReference type="Gene3D" id="1.20.1250.20">
    <property type="entry name" value="MFS general substrate transporter like domains"/>
    <property type="match status" value="1"/>
</dbReference>
<organism evidence="11 12">
    <name type="scientific">Rasamsonia emersonii (strain ATCC 16479 / CBS 393.64 / IMI 116815)</name>
    <dbReference type="NCBI Taxonomy" id="1408163"/>
    <lineage>
        <taxon>Eukaryota</taxon>
        <taxon>Fungi</taxon>
        <taxon>Dikarya</taxon>
        <taxon>Ascomycota</taxon>
        <taxon>Pezizomycotina</taxon>
        <taxon>Eurotiomycetes</taxon>
        <taxon>Eurotiomycetidae</taxon>
        <taxon>Eurotiales</taxon>
        <taxon>Trichocomaceae</taxon>
        <taxon>Rasamsonia</taxon>
    </lineage>
</organism>
<evidence type="ECO:0000256" key="4">
    <source>
        <dbReference type="ARBA" id="ARBA00022692"/>
    </source>
</evidence>
<feature type="transmembrane region" description="Helical" evidence="8">
    <location>
        <begin position="375"/>
        <end position="393"/>
    </location>
</feature>
<feature type="transmembrane region" description="Helical" evidence="8">
    <location>
        <begin position="134"/>
        <end position="159"/>
    </location>
</feature>
<proteinExistence type="inferred from homology"/>
<protein>
    <submittedName>
        <fullName evidence="11">Multidrug resistance protein fnx1</fullName>
    </submittedName>
</protein>
<keyword evidence="12" id="KW-1185">Reference proteome</keyword>
<evidence type="ECO:0000256" key="2">
    <source>
        <dbReference type="ARBA" id="ARBA00008335"/>
    </source>
</evidence>
<evidence type="ECO:0000256" key="3">
    <source>
        <dbReference type="ARBA" id="ARBA00022448"/>
    </source>
</evidence>
<feature type="transmembrane region" description="Helical" evidence="8">
    <location>
        <begin position="242"/>
        <end position="267"/>
    </location>
</feature>